<protein>
    <submittedName>
        <fullName evidence="2">Uncharacterized protein</fullName>
    </submittedName>
</protein>
<dbReference type="EMBL" id="OW152825">
    <property type="protein sequence ID" value="CAH2041736.1"/>
    <property type="molecule type" value="Genomic_DNA"/>
</dbReference>
<organism evidence="2 3">
    <name type="scientific">Iphiclides podalirius</name>
    <name type="common">scarce swallowtail</name>
    <dbReference type="NCBI Taxonomy" id="110791"/>
    <lineage>
        <taxon>Eukaryota</taxon>
        <taxon>Metazoa</taxon>
        <taxon>Ecdysozoa</taxon>
        <taxon>Arthropoda</taxon>
        <taxon>Hexapoda</taxon>
        <taxon>Insecta</taxon>
        <taxon>Pterygota</taxon>
        <taxon>Neoptera</taxon>
        <taxon>Endopterygota</taxon>
        <taxon>Lepidoptera</taxon>
        <taxon>Glossata</taxon>
        <taxon>Ditrysia</taxon>
        <taxon>Papilionoidea</taxon>
        <taxon>Papilionidae</taxon>
        <taxon>Papilioninae</taxon>
        <taxon>Iphiclides</taxon>
    </lineage>
</organism>
<reference evidence="2" key="1">
    <citation type="submission" date="2022-03" db="EMBL/GenBank/DDBJ databases">
        <authorList>
            <person name="Martin H S."/>
        </authorList>
    </citation>
    <scope>NUCLEOTIDE SEQUENCE</scope>
</reference>
<evidence type="ECO:0000313" key="2">
    <source>
        <dbReference type="EMBL" id="CAH2041736.1"/>
    </source>
</evidence>
<sequence>MYGPVALSLSDLKTAAEAGRSAPQPALHPPASEQRQTGLDGNELARSVTRLAQRQAAWRYPPSARRAFTVLSSLRRRLAHDREVPATRLGALFHAGRVASLYPNARSQVNPPAINTKAAVNNPH</sequence>
<name>A0ABN8HUZ2_9NEOP</name>
<feature type="non-terminal residue" evidence="2">
    <location>
        <position position="1"/>
    </location>
</feature>
<keyword evidence="3" id="KW-1185">Reference proteome</keyword>
<gene>
    <name evidence="2" type="ORF">IPOD504_LOCUS3376</name>
</gene>
<accession>A0ABN8HUZ2</accession>
<dbReference type="Proteomes" id="UP000837857">
    <property type="component" value="Chromosome 13"/>
</dbReference>
<feature type="region of interest" description="Disordered" evidence="1">
    <location>
        <begin position="15"/>
        <end position="40"/>
    </location>
</feature>
<evidence type="ECO:0000256" key="1">
    <source>
        <dbReference type="SAM" id="MobiDB-lite"/>
    </source>
</evidence>
<evidence type="ECO:0000313" key="3">
    <source>
        <dbReference type="Proteomes" id="UP000837857"/>
    </source>
</evidence>
<proteinExistence type="predicted"/>